<dbReference type="InterPro" id="IPR003325">
    <property type="entry name" value="TerD"/>
</dbReference>
<dbReference type="Gene3D" id="2.60.60.30">
    <property type="entry name" value="sav2460 like domains"/>
    <property type="match status" value="1"/>
</dbReference>
<feature type="compositionally biased region" description="Low complexity" evidence="2">
    <location>
        <begin position="7"/>
        <end position="21"/>
    </location>
</feature>
<feature type="region of interest" description="Disordered" evidence="2">
    <location>
        <begin position="1"/>
        <end position="22"/>
    </location>
</feature>
<dbReference type="EMBL" id="JACJTM010000022">
    <property type="protein sequence ID" value="MBD2685831.1"/>
    <property type="molecule type" value="Genomic_DNA"/>
</dbReference>
<comment type="caution">
    <text evidence="4">The sequence shown here is derived from an EMBL/GenBank/DDBJ whole genome shotgun (WGS) entry which is preliminary data.</text>
</comment>
<evidence type="ECO:0000313" key="4">
    <source>
        <dbReference type="EMBL" id="MBD2685831.1"/>
    </source>
</evidence>
<dbReference type="InterPro" id="IPR001736">
    <property type="entry name" value="PLipase_D/transphosphatidylase"/>
</dbReference>
<dbReference type="InterPro" id="IPR025202">
    <property type="entry name" value="PLD-like_dom"/>
</dbReference>
<dbReference type="RefSeq" id="WP_190386675.1">
    <property type="nucleotide sequence ID" value="NZ_JACJTM010000022.1"/>
</dbReference>
<dbReference type="CDD" id="cd06974">
    <property type="entry name" value="TerD_like"/>
    <property type="match status" value="1"/>
</dbReference>
<keyword evidence="1" id="KW-0175">Coiled coil</keyword>
<dbReference type="Gene3D" id="3.30.870.10">
    <property type="entry name" value="Endonuclease Chain A"/>
    <property type="match status" value="1"/>
</dbReference>
<sequence>MEDKHNSNNNSNKPQTNTNKQSLEWREIKKLQDNFEKLNNSYSQLLAEKQSLDERFGKIEEYLSRLNESLTGIAKIDDLKQLSSQISAGNINHENSKSSYEYKLLFNRVASRAVLEQALNTAEKRLIMACPWLTTWATDIAKFEFILSKGVRIDIGWGSLEDLAQEQTDNIIWYGALPQLQQLQEQYPDLLHMKELGTHEKFLVCDESFAMLGSHNFLTSGSSSPEFEVGIFTKDPNIIDQLIEHFDTSIFDKQAAIEYLNREYSTYGSAERPIEISVLNRSISRLKNETVLQAGEDIIIEPISNEEHIYNTINDDCVSEDIVVHLNWKHNPSLVSRYPKYREPIDLDLCCLYELETGEKNAIQALGSHFGNYDESPYILLNGDDRTGNDLPEGESLKINSSKIDKFKRILIYTFIYNGVANWSEIDAILTIKQVYSPPIIVKLDNPNDNQTICAIALLTRINNTFKISNKIQYFSDSVEMDRYFNWGINWGPPEYKRRQFPRPQR</sequence>
<dbReference type="PROSITE" id="PS50035">
    <property type="entry name" value="PLD"/>
    <property type="match status" value="1"/>
</dbReference>
<feature type="domain" description="PLD phosphodiesterase" evidence="3">
    <location>
        <begin position="199"/>
        <end position="221"/>
    </location>
</feature>
<evidence type="ECO:0000256" key="2">
    <source>
        <dbReference type="SAM" id="MobiDB-lite"/>
    </source>
</evidence>
<proteinExistence type="predicted"/>
<evidence type="ECO:0000259" key="3">
    <source>
        <dbReference type="PROSITE" id="PS50035"/>
    </source>
</evidence>
<accession>A0ABR8IR71</accession>
<feature type="coiled-coil region" evidence="1">
    <location>
        <begin position="28"/>
        <end position="55"/>
    </location>
</feature>
<evidence type="ECO:0000313" key="5">
    <source>
        <dbReference type="Proteomes" id="UP000660270"/>
    </source>
</evidence>
<dbReference type="Proteomes" id="UP000660270">
    <property type="component" value="Unassembled WGS sequence"/>
</dbReference>
<keyword evidence="5" id="KW-1185">Reference proteome</keyword>
<reference evidence="4 5" key="1">
    <citation type="journal article" date="2020" name="ISME J.">
        <title>Comparative genomics reveals insights into cyanobacterial evolution and habitat adaptation.</title>
        <authorList>
            <person name="Chen M.Y."/>
            <person name="Teng W.K."/>
            <person name="Zhao L."/>
            <person name="Hu C.X."/>
            <person name="Zhou Y.K."/>
            <person name="Han B.P."/>
            <person name="Song L.R."/>
            <person name="Shu W.S."/>
        </authorList>
    </citation>
    <scope>NUCLEOTIDE SEQUENCE [LARGE SCALE GENOMIC DNA]</scope>
    <source>
        <strain evidence="4 5">FACHB-1249</strain>
    </source>
</reference>
<evidence type="ECO:0000256" key="1">
    <source>
        <dbReference type="SAM" id="Coils"/>
    </source>
</evidence>
<name>A0ABR8IR71_APHFL</name>
<organism evidence="4 5">
    <name type="scientific">Aphanizomenon flos-aquae FACHB-1249</name>
    <dbReference type="NCBI Taxonomy" id="2692889"/>
    <lineage>
        <taxon>Bacteria</taxon>
        <taxon>Bacillati</taxon>
        <taxon>Cyanobacteriota</taxon>
        <taxon>Cyanophyceae</taxon>
        <taxon>Nostocales</taxon>
        <taxon>Aphanizomenonaceae</taxon>
        <taxon>Aphanizomenon</taxon>
    </lineage>
</organism>
<protein>
    <recommendedName>
        <fullName evidence="3">PLD phosphodiesterase domain-containing protein</fullName>
    </recommendedName>
</protein>
<dbReference type="Pfam" id="PF13091">
    <property type="entry name" value="PLDc_2"/>
    <property type="match status" value="1"/>
</dbReference>
<dbReference type="SUPFAM" id="SSF56024">
    <property type="entry name" value="Phospholipase D/nuclease"/>
    <property type="match status" value="1"/>
</dbReference>
<gene>
    <name evidence="4" type="ORF">H6G43_11500</name>
</gene>
<dbReference type="GeneID" id="78218559"/>